<dbReference type="GO" id="GO:0009372">
    <property type="term" value="P:quorum sensing"/>
    <property type="evidence" value="ECO:0007669"/>
    <property type="project" value="UniProtKB-KW"/>
</dbReference>
<feature type="transmembrane region" description="Helical" evidence="8">
    <location>
        <begin position="106"/>
        <end position="127"/>
    </location>
</feature>
<evidence type="ECO:0000256" key="8">
    <source>
        <dbReference type="SAM" id="Phobius"/>
    </source>
</evidence>
<dbReference type="HOGENOM" id="CLU_098969_0_1_9"/>
<gene>
    <name evidence="9" type="ORF">CSCA_2946</name>
</gene>
<reference evidence="9 10" key="1">
    <citation type="journal article" date="2015" name="J. Biotechnol.">
        <title>Complete genome sequence of a malodorant-producing acetogen, Clostridium scatologenes ATCC 25775(T).</title>
        <authorList>
            <person name="Zhu Z."/>
            <person name="Guo T."/>
            <person name="Zheng H."/>
            <person name="Song T."/>
            <person name="Ouyang P."/>
            <person name="Xie J."/>
        </authorList>
    </citation>
    <scope>NUCLEOTIDE SEQUENCE [LARGE SCALE GENOMIC DNA]</scope>
    <source>
        <strain evidence="9 10">ATCC 25775</strain>
    </source>
</reference>
<evidence type="ECO:0000256" key="2">
    <source>
        <dbReference type="ARBA" id="ARBA00022654"/>
    </source>
</evidence>
<keyword evidence="3" id="KW-0645">Protease</keyword>
<keyword evidence="6 8" id="KW-1133">Transmembrane helix</keyword>
<feature type="transmembrane region" description="Helical" evidence="8">
    <location>
        <begin position="177"/>
        <end position="196"/>
    </location>
</feature>
<evidence type="ECO:0000256" key="7">
    <source>
        <dbReference type="ARBA" id="ARBA00023136"/>
    </source>
</evidence>
<feature type="transmembrane region" description="Helical" evidence="8">
    <location>
        <begin position="148"/>
        <end position="171"/>
    </location>
</feature>
<dbReference type="InterPro" id="IPR006741">
    <property type="entry name" value="AgrB"/>
</dbReference>
<dbReference type="GO" id="GO:0008233">
    <property type="term" value="F:peptidase activity"/>
    <property type="evidence" value="ECO:0007669"/>
    <property type="project" value="UniProtKB-KW"/>
</dbReference>
<dbReference type="KEGG" id="csq:CSCA_2946"/>
<name>A0A0E3GRC3_CLOSL</name>
<dbReference type="GO" id="GO:0016020">
    <property type="term" value="C:membrane"/>
    <property type="evidence" value="ECO:0007669"/>
    <property type="project" value="InterPro"/>
</dbReference>
<keyword evidence="2" id="KW-0673">Quorum sensing</keyword>
<dbReference type="RefSeq" id="WP_029161224.1">
    <property type="nucleotide sequence ID" value="NZ_CP009933.1"/>
</dbReference>
<evidence type="ECO:0000256" key="5">
    <source>
        <dbReference type="ARBA" id="ARBA00022801"/>
    </source>
</evidence>
<sequence length="215" mass="24481">MFFIEELSGKIGYKIAETLKLDKDSEEVIIYGAFNFLQILWSILWIMVFGIVLNVLIEVIIISFSINILRKYSGGVHASSPGRCTIIGTTVSVGLALTIHKLYWTFNIYGILFCGVVSLIFSYYIVYKFAPVDSIDKPIVKMETKKRFKGQSILILNILSIIIFVILIFYFKYNNIFLLNSIVCICVGAVWQSFTLTNKGHKILIKIDNILKNIL</sequence>
<dbReference type="AlphaFoldDB" id="A0A0E3GRC3"/>
<keyword evidence="7 8" id="KW-0472">Membrane</keyword>
<evidence type="ECO:0000313" key="9">
    <source>
        <dbReference type="EMBL" id="AKA70071.1"/>
    </source>
</evidence>
<protein>
    <submittedName>
        <fullName evidence="9">Accessory gene regulator B</fullName>
    </submittedName>
</protein>
<dbReference type="GO" id="GO:0006508">
    <property type="term" value="P:proteolysis"/>
    <property type="evidence" value="ECO:0007669"/>
    <property type="project" value="UniProtKB-KW"/>
</dbReference>
<dbReference type="Pfam" id="PF04647">
    <property type="entry name" value="AgrB"/>
    <property type="match status" value="1"/>
</dbReference>
<evidence type="ECO:0000313" key="10">
    <source>
        <dbReference type="Proteomes" id="UP000033115"/>
    </source>
</evidence>
<keyword evidence="10" id="KW-1185">Reference proteome</keyword>
<keyword evidence="4 8" id="KW-0812">Transmembrane</keyword>
<dbReference type="STRING" id="1548.CSCA_2946"/>
<keyword evidence="1" id="KW-1003">Cell membrane</keyword>
<proteinExistence type="predicted"/>
<keyword evidence="5" id="KW-0378">Hydrolase</keyword>
<accession>A0A0E3GRC3</accession>
<evidence type="ECO:0000256" key="4">
    <source>
        <dbReference type="ARBA" id="ARBA00022692"/>
    </source>
</evidence>
<evidence type="ECO:0000256" key="3">
    <source>
        <dbReference type="ARBA" id="ARBA00022670"/>
    </source>
</evidence>
<evidence type="ECO:0000256" key="6">
    <source>
        <dbReference type="ARBA" id="ARBA00022989"/>
    </source>
</evidence>
<feature type="transmembrane region" description="Helical" evidence="8">
    <location>
        <begin position="43"/>
        <end position="69"/>
    </location>
</feature>
<evidence type="ECO:0000256" key="1">
    <source>
        <dbReference type="ARBA" id="ARBA00022475"/>
    </source>
</evidence>
<dbReference type="SMART" id="SM00793">
    <property type="entry name" value="AgrB"/>
    <property type="match status" value="1"/>
</dbReference>
<organism evidence="9 10">
    <name type="scientific">Clostridium scatologenes</name>
    <dbReference type="NCBI Taxonomy" id="1548"/>
    <lineage>
        <taxon>Bacteria</taxon>
        <taxon>Bacillati</taxon>
        <taxon>Bacillota</taxon>
        <taxon>Clostridia</taxon>
        <taxon>Eubacteriales</taxon>
        <taxon>Clostridiaceae</taxon>
        <taxon>Clostridium</taxon>
    </lineage>
</organism>
<dbReference type="Proteomes" id="UP000033115">
    <property type="component" value="Chromosome"/>
</dbReference>
<dbReference type="EMBL" id="CP009933">
    <property type="protein sequence ID" value="AKA70071.1"/>
    <property type="molecule type" value="Genomic_DNA"/>
</dbReference>